<sequence>MILSKKTTVVGVASLGFLALISAGITGCGTSNSTSNQPSNMSMNMNSTGSQQPMAKVKMTIPKETKVGKENQFSVLVTQQGKPVNQVDDVMFEIWQDVPNSKHEIIHAKRTGDGIYSIEYSFKKVGTYDVMYHVVADGNMIMTGPQKIPVTK</sequence>
<dbReference type="EMBL" id="JAUSTP010000048">
    <property type="protein sequence ID" value="MDQ0191509.1"/>
    <property type="molecule type" value="Genomic_DNA"/>
</dbReference>
<dbReference type="InterPro" id="IPR032693">
    <property type="entry name" value="YtkA-like_dom"/>
</dbReference>
<comment type="caution">
    <text evidence="2">The sequence shown here is derived from an EMBL/GenBank/DDBJ whole genome shotgun (WGS) entry which is preliminary data.</text>
</comment>
<protein>
    <recommendedName>
        <fullName evidence="1">YtkA-like domain-containing protein</fullName>
    </recommendedName>
</protein>
<dbReference type="InterPro" id="IPR013783">
    <property type="entry name" value="Ig-like_fold"/>
</dbReference>
<feature type="domain" description="YtkA-like" evidence="1">
    <location>
        <begin position="56"/>
        <end position="133"/>
    </location>
</feature>
<dbReference type="Pfam" id="PF13115">
    <property type="entry name" value="YtkA"/>
    <property type="match status" value="1"/>
</dbReference>
<accession>A0ABT9XN97</accession>
<evidence type="ECO:0000259" key="1">
    <source>
        <dbReference type="Pfam" id="PF13115"/>
    </source>
</evidence>
<dbReference type="PROSITE" id="PS50194">
    <property type="entry name" value="FILAMIN_REPEAT"/>
    <property type="match status" value="1"/>
</dbReference>
<dbReference type="InterPro" id="IPR017868">
    <property type="entry name" value="Filamin/ABP280_repeat-like"/>
</dbReference>
<gene>
    <name evidence="2" type="ORF">J2S03_003380</name>
</gene>
<evidence type="ECO:0000313" key="3">
    <source>
        <dbReference type="Proteomes" id="UP001232973"/>
    </source>
</evidence>
<name>A0ABT9XN97_9BACL</name>
<dbReference type="PROSITE" id="PS51257">
    <property type="entry name" value="PROKAR_LIPOPROTEIN"/>
    <property type="match status" value="1"/>
</dbReference>
<evidence type="ECO:0000313" key="2">
    <source>
        <dbReference type="EMBL" id="MDQ0191509.1"/>
    </source>
</evidence>
<dbReference type="RefSeq" id="WP_274454621.1">
    <property type="nucleotide sequence ID" value="NZ_CP067097.1"/>
</dbReference>
<reference evidence="2 3" key="1">
    <citation type="submission" date="2023-07" db="EMBL/GenBank/DDBJ databases">
        <title>Genomic Encyclopedia of Type Strains, Phase IV (KMG-IV): sequencing the most valuable type-strain genomes for metagenomic binning, comparative biology and taxonomic classification.</title>
        <authorList>
            <person name="Goeker M."/>
        </authorList>
    </citation>
    <scope>NUCLEOTIDE SEQUENCE [LARGE SCALE GENOMIC DNA]</scope>
    <source>
        <strain evidence="2 3">DSM 4006</strain>
    </source>
</reference>
<dbReference type="Gene3D" id="2.60.40.10">
    <property type="entry name" value="Immunoglobulins"/>
    <property type="match status" value="1"/>
</dbReference>
<proteinExistence type="predicted"/>
<keyword evidence="3" id="KW-1185">Reference proteome</keyword>
<dbReference type="Proteomes" id="UP001232973">
    <property type="component" value="Unassembled WGS sequence"/>
</dbReference>
<organism evidence="2 3">
    <name type="scientific">Alicyclobacillus cycloheptanicus</name>
    <dbReference type="NCBI Taxonomy" id="1457"/>
    <lineage>
        <taxon>Bacteria</taxon>
        <taxon>Bacillati</taxon>
        <taxon>Bacillota</taxon>
        <taxon>Bacilli</taxon>
        <taxon>Bacillales</taxon>
        <taxon>Alicyclobacillaceae</taxon>
        <taxon>Alicyclobacillus</taxon>
    </lineage>
</organism>